<evidence type="ECO:0000313" key="3">
    <source>
        <dbReference type="EMBL" id="CAD5230909.1"/>
    </source>
</evidence>
<feature type="region of interest" description="Disordered" evidence="1">
    <location>
        <begin position="89"/>
        <end position="108"/>
    </location>
</feature>
<feature type="transmembrane region" description="Helical" evidence="2">
    <location>
        <begin position="35"/>
        <end position="55"/>
    </location>
</feature>
<keyword evidence="2" id="KW-0472">Membrane</keyword>
<dbReference type="AlphaFoldDB" id="A0A811LRE2"/>
<evidence type="ECO:0000256" key="1">
    <source>
        <dbReference type="SAM" id="MobiDB-lite"/>
    </source>
</evidence>
<dbReference type="OrthoDB" id="10566691at2759"/>
<keyword evidence="2" id="KW-1133">Transmembrane helix</keyword>
<reference evidence="3" key="1">
    <citation type="submission" date="2020-09" db="EMBL/GenBank/DDBJ databases">
        <authorList>
            <person name="Kikuchi T."/>
        </authorList>
    </citation>
    <scope>NUCLEOTIDE SEQUENCE</scope>
    <source>
        <strain evidence="3">SH1</strain>
    </source>
</reference>
<accession>A0A811LRE2</accession>
<dbReference type="Proteomes" id="UP000783686">
    <property type="component" value="Unassembled WGS sequence"/>
</dbReference>
<dbReference type="Proteomes" id="UP000614601">
    <property type="component" value="Unassembled WGS sequence"/>
</dbReference>
<gene>
    <name evidence="3" type="ORF">BOKJ2_LOCUS14377</name>
</gene>
<evidence type="ECO:0000256" key="2">
    <source>
        <dbReference type="SAM" id="Phobius"/>
    </source>
</evidence>
<organism evidence="3 4">
    <name type="scientific">Bursaphelenchus okinawaensis</name>
    <dbReference type="NCBI Taxonomy" id="465554"/>
    <lineage>
        <taxon>Eukaryota</taxon>
        <taxon>Metazoa</taxon>
        <taxon>Ecdysozoa</taxon>
        <taxon>Nematoda</taxon>
        <taxon>Chromadorea</taxon>
        <taxon>Rhabditida</taxon>
        <taxon>Tylenchina</taxon>
        <taxon>Tylenchomorpha</taxon>
        <taxon>Aphelenchoidea</taxon>
        <taxon>Aphelenchoididae</taxon>
        <taxon>Bursaphelenchus</taxon>
    </lineage>
</organism>
<name>A0A811LRE2_9BILA</name>
<feature type="transmembrane region" description="Helical" evidence="2">
    <location>
        <begin position="137"/>
        <end position="160"/>
    </location>
</feature>
<dbReference type="EMBL" id="CAJFCW020000006">
    <property type="protein sequence ID" value="CAG9128145.1"/>
    <property type="molecule type" value="Genomic_DNA"/>
</dbReference>
<sequence length="443" mass="50853">MAMGWQWRRIRTSGSNVAIAFQCLVAKSKSDHFNVLLVGTLVVGRNFALFLTIDWSERRLSTLKMTVQKRRNVQVLPSEELDLNDLTESVSESCSEASSATETQDYSPEADELFERATIQPKITDVLKQLFDDLKRIYSIPSIKITFMVMQYVSFATYFFRTSYQNHPVGRVYYEQVNFTNDVMSKVFMPGNDKYIFEKTIGPFFENGKDTIFNQFEDIFKSEEQVVVSKLLKENWLPLLHAVVFLFTSWSFSIAIAVAKLPAAILISFGFGYLTLSFKGLAFAIFRSVVILTCIVVIAAPLGLLEVAYIVLALFGVDWFYMFLITVLGKHVSCGLTLMWNLLLDIGWKNAAAILSFFHYLPFGNYALDSLKPLVEKYQKQGSSWMMKEEPAPFLPWYLYNGLLLMVALRILTLSCQRLAFRRHLVKKFEEQNKRAQPHNKQD</sequence>
<keyword evidence="4" id="KW-1185">Reference proteome</keyword>
<keyword evidence="2" id="KW-0812">Transmembrane</keyword>
<evidence type="ECO:0000313" key="4">
    <source>
        <dbReference type="Proteomes" id="UP000614601"/>
    </source>
</evidence>
<feature type="compositionally biased region" description="Low complexity" evidence="1">
    <location>
        <begin position="89"/>
        <end position="103"/>
    </location>
</feature>
<feature type="transmembrane region" description="Helical" evidence="2">
    <location>
        <begin position="239"/>
        <end position="269"/>
    </location>
</feature>
<feature type="transmembrane region" description="Helical" evidence="2">
    <location>
        <begin position="281"/>
        <end position="302"/>
    </location>
</feature>
<comment type="caution">
    <text evidence="3">The sequence shown here is derived from an EMBL/GenBank/DDBJ whole genome shotgun (WGS) entry which is preliminary data.</text>
</comment>
<protein>
    <submittedName>
        <fullName evidence="3">Uncharacterized protein</fullName>
    </submittedName>
</protein>
<proteinExistence type="predicted"/>
<feature type="transmembrane region" description="Helical" evidence="2">
    <location>
        <begin position="394"/>
        <end position="413"/>
    </location>
</feature>
<dbReference type="EMBL" id="CAJFDH010000006">
    <property type="protein sequence ID" value="CAD5230909.1"/>
    <property type="molecule type" value="Genomic_DNA"/>
</dbReference>